<dbReference type="AlphaFoldDB" id="A0A328CZF7"/>
<dbReference type="EMBL" id="NQVE01000209">
    <property type="protein sequence ID" value="RAL38654.1"/>
    <property type="molecule type" value="Genomic_DNA"/>
</dbReference>
<comment type="caution">
    <text evidence="1">The sequence shown here is derived from an EMBL/GenBank/DDBJ whole genome shotgun (WGS) entry which is preliminary data.</text>
</comment>
<accession>A0A328CZF7</accession>
<gene>
    <name evidence="1" type="ORF">DM860_002632</name>
</gene>
<evidence type="ECO:0000313" key="2">
    <source>
        <dbReference type="Proteomes" id="UP000249390"/>
    </source>
</evidence>
<evidence type="ECO:0000313" key="1">
    <source>
        <dbReference type="EMBL" id="RAL38654.1"/>
    </source>
</evidence>
<sequence>MKEMMHCWLDLFNVELSSRVWGHWVPLLRILEPDERSCTESGLHCRLPHRNRRGRGFTGGDGSWRTGNAPGSADFYSTARPPIASSKGTNSASDCFYCLAAAATMLPPIASTAATL</sequence>
<proteinExistence type="predicted"/>
<name>A0A328CZF7_9ASTE</name>
<reference evidence="1 2" key="1">
    <citation type="submission" date="2018-06" db="EMBL/GenBank/DDBJ databases">
        <title>The Genome of Cuscuta australis (Dodder) Provides Insight into the Evolution of Plant Parasitism.</title>
        <authorList>
            <person name="Liu H."/>
        </authorList>
    </citation>
    <scope>NUCLEOTIDE SEQUENCE [LARGE SCALE GENOMIC DNA]</scope>
    <source>
        <strain evidence="2">cv. Yunnan</strain>
        <tissue evidence="1">Vines</tissue>
    </source>
</reference>
<protein>
    <submittedName>
        <fullName evidence="1">Uncharacterized protein</fullName>
    </submittedName>
</protein>
<dbReference type="Proteomes" id="UP000249390">
    <property type="component" value="Unassembled WGS sequence"/>
</dbReference>
<keyword evidence="2" id="KW-1185">Reference proteome</keyword>
<organism evidence="1 2">
    <name type="scientific">Cuscuta australis</name>
    <dbReference type="NCBI Taxonomy" id="267555"/>
    <lineage>
        <taxon>Eukaryota</taxon>
        <taxon>Viridiplantae</taxon>
        <taxon>Streptophyta</taxon>
        <taxon>Embryophyta</taxon>
        <taxon>Tracheophyta</taxon>
        <taxon>Spermatophyta</taxon>
        <taxon>Magnoliopsida</taxon>
        <taxon>eudicotyledons</taxon>
        <taxon>Gunneridae</taxon>
        <taxon>Pentapetalae</taxon>
        <taxon>asterids</taxon>
        <taxon>lamiids</taxon>
        <taxon>Solanales</taxon>
        <taxon>Convolvulaceae</taxon>
        <taxon>Cuscuteae</taxon>
        <taxon>Cuscuta</taxon>
        <taxon>Cuscuta subgen. Grammica</taxon>
        <taxon>Cuscuta sect. Cleistogrammica</taxon>
    </lineage>
</organism>